<dbReference type="PANTHER" id="PTHR48100">
    <property type="entry name" value="BROAD-SPECIFICITY PHOSPHATASE YOR283W-RELATED"/>
    <property type="match status" value="1"/>
</dbReference>
<evidence type="ECO:0000256" key="2">
    <source>
        <dbReference type="ARBA" id="ARBA00023235"/>
    </source>
</evidence>
<keyword evidence="1" id="KW-0324">Glycolysis</keyword>
<dbReference type="Proteomes" id="UP001523262">
    <property type="component" value="Unassembled WGS sequence"/>
</dbReference>
<evidence type="ECO:0000313" key="4">
    <source>
        <dbReference type="Proteomes" id="UP001523262"/>
    </source>
</evidence>
<dbReference type="Gene3D" id="3.40.50.1240">
    <property type="entry name" value="Phosphoglycerate mutase-like"/>
    <property type="match status" value="1"/>
</dbReference>
<keyword evidence="4" id="KW-1185">Reference proteome</keyword>
<dbReference type="PANTHER" id="PTHR48100:SF1">
    <property type="entry name" value="HISTIDINE PHOSPHATASE FAMILY PROTEIN-RELATED"/>
    <property type="match status" value="1"/>
</dbReference>
<protein>
    <submittedName>
        <fullName evidence="3">Histidine phosphatase family protein</fullName>
    </submittedName>
</protein>
<organism evidence="3 4">
    <name type="scientific">Neobacillus pocheonensis</name>
    <dbReference type="NCBI Taxonomy" id="363869"/>
    <lineage>
        <taxon>Bacteria</taxon>
        <taxon>Bacillati</taxon>
        <taxon>Bacillota</taxon>
        <taxon>Bacilli</taxon>
        <taxon>Bacillales</taxon>
        <taxon>Bacillaceae</taxon>
        <taxon>Neobacillus</taxon>
    </lineage>
</organism>
<dbReference type="EMBL" id="JAMQCR010000001">
    <property type="protein sequence ID" value="MCM2532699.1"/>
    <property type="molecule type" value="Genomic_DNA"/>
</dbReference>
<name>A0ABT0W9L4_9BACI</name>
<dbReference type="InterPro" id="IPR029033">
    <property type="entry name" value="His_PPase_superfam"/>
</dbReference>
<evidence type="ECO:0000256" key="1">
    <source>
        <dbReference type="ARBA" id="ARBA00023152"/>
    </source>
</evidence>
<accession>A0ABT0W9L4</accession>
<proteinExistence type="predicted"/>
<gene>
    <name evidence="3" type="ORF">NDK43_10270</name>
</gene>
<dbReference type="InterPro" id="IPR013078">
    <property type="entry name" value="His_Pase_superF_clade-1"/>
</dbReference>
<reference evidence="3 4" key="1">
    <citation type="submission" date="2022-06" db="EMBL/GenBank/DDBJ databases">
        <authorList>
            <person name="Jeon C.O."/>
        </authorList>
    </citation>
    <scope>NUCLEOTIDE SEQUENCE [LARGE SCALE GENOMIC DNA]</scope>
    <source>
        <strain evidence="3 4">KCTC 13943</strain>
    </source>
</reference>
<dbReference type="SMART" id="SM00855">
    <property type="entry name" value="PGAM"/>
    <property type="match status" value="1"/>
</dbReference>
<comment type="caution">
    <text evidence="3">The sequence shown here is derived from an EMBL/GenBank/DDBJ whole genome shotgun (WGS) entry which is preliminary data.</text>
</comment>
<dbReference type="PROSITE" id="PS00175">
    <property type="entry name" value="PG_MUTASE"/>
    <property type="match status" value="1"/>
</dbReference>
<dbReference type="InterPro" id="IPR001345">
    <property type="entry name" value="PG/BPGM_mutase_AS"/>
</dbReference>
<keyword evidence="2" id="KW-0413">Isomerase</keyword>
<evidence type="ECO:0000313" key="3">
    <source>
        <dbReference type="EMBL" id="MCM2532699.1"/>
    </source>
</evidence>
<sequence>MKIVLVRHGETNENAAHCYLGHFDAELNDNGRKQLSLFTEKLKQVTPIDSPSLYSSDLSRAMESAQIIGGEIQLRPVSEFPLRELNFGDWEGKTYDDIFLQDQKHLEMWIQDPFTVAPPNGETLQQLGKRFDDWLDHQLLNINQNKTIIMVSHGGPIRWFLSKWVKGDAKEFWNVEGVGHGKGIIVDFNEQKKMFTLLNKL</sequence>
<dbReference type="SUPFAM" id="SSF53254">
    <property type="entry name" value="Phosphoglycerate mutase-like"/>
    <property type="match status" value="1"/>
</dbReference>
<dbReference type="Pfam" id="PF00300">
    <property type="entry name" value="His_Phos_1"/>
    <property type="match status" value="1"/>
</dbReference>
<dbReference type="InterPro" id="IPR050275">
    <property type="entry name" value="PGM_Phosphatase"/>
</dbReference>
<dbReference type="CDD" id="cd07067">
    <property type="entry name" value="HP_PGM_like"/>
    <property type="match status" value="1"/>
</dbReference>